<feature type="compositionally biased region" description="Pro residues" evidence="1">
    <location>
        <begin position="561"/>
        <end position="574"/>
    </location>
</feature>
<feature type="domain" description="YoaR-like putative peptidoglycan binding" evidence="2">
    <location>
        <begin position="251"/>
        <end position="306"/>
    </location>
</feature>
<evidence type="ECO:0000313" key="4">
    <source>
        <dbReference type="Proteomes" id="UP001501444"/>
    </source>
</evidence>
<dbReference type="InterPro" id="IPR052913">
    <property type="entry name" value="Glycopeptide_resist_protein"/>
</dbReference>
<sequence>MATVLRTRPFVPPMARRKRSARRRRLVIAVTLLLLTPTVVTLRAYAHDVARGVRVLGVDVGGRSRADAARALSAGLTDRLRQPVAAKVGTEPAVLLPSAVGLTVDVPATVERAAAATPVPLLHADVDPVVTVDPARLYTALMDHLGPQGDAPVMPAVRFDGLRPVPVYPEPGRGLDRRAVGAIATAGWLRRQVLEFPVVDLVPRSSRTDVDRLVRDLATPAVAAPLVLNTPRGDVTLPATAIAGALRLESDPDGLLTPSVDADALRKAAAAALAKVEIPPTDARFEIASGRPVIRPQTDGSRVDLSSPALLDALRSTATPRRVTVPMVAAKAGTTAAVLGKLGVTAPVASFTTKFTPGEPRVVNIRTMAEALRGTLIRPGETFSLNARVGDRTHAKGYVDAPGIEDGKIKNTPGGGVSQVATTVFNAAYLAGMQDVEHHPHSYYFDRYPAVIEATVVYGALDLRLRNDAPTALLIDTATTDDAVTVTLYGTKRYDISTDYGPRTKVAQPRTVYLEESDCNPTNGAEGFTQEAYRVFKQNGKELRRERFAWRYDPEPRFVCGPPPPPSSRPAPST</sequence>
<accession>A0ABP5T5K6</accession>
<gene>
    <name evidence="3" type="ORF">GCM10010170_028310</name>
</gene>
<dbReference type="InterPro" id="IPR007391">
    <property type="entry name" value="Vancomycin_resist_VanW"/>
</dbReference>
<name>A0ABP5T5K6_9ACTN</name>
<dbReference type="EMBL" id="BAAARV010000023">
    <property type="protein sequence ID" value="GAA2343430.1"/>
    <property type="molecule type" value="Genomic_DNA"/>
</dbReference>
<dbReference type="Proteomes" id="UP001501444">
    <property type="component" value="Unassembled WGS sequence"/>
</dbReference>
<comment type="caution">
    <text evidence="3">The sequence shown here is derived from an EMBL/GenBank/DDBJ whole genome shotgun (WGS) entry which is preliminary data.</text>
</comment>
<dbReference type="Pfam" id="PF12229">
    <property type="entry name" value="PG_binding_4"/>
    <property type="match status" value="1"/>
</dbReference>
<protein>
    <submittedName>
        <fullName evidence="3">VanW family protein</fullName>
    </submittedName>
</protein>
<dbReference type="PANTHER" id="PTHR35788:SF1">
    <property type="entry name" value="EXPORTED PROTEIN"/>
    <property type="match status" value="1"/>
</dbReference>
<proteinExistence type="predicted"/>
<evidence type="ECO:0000259" key="2">
    <source>
        <dbReference type="Pfam" id="PF12229"/>
    </source>
</evidence>
<dbReference type="RefSeq" id="WP_344612803.1">
    <property type="nucleotide sequence ID" value="NZ_BAAARV010000023.1"/>
</dbReference>
<dbReference type="Pfam" id="PF04294">
    <property type="entry name" value="VanW"/>
    <property type="match status" value="1"/>
</dbReference>
<keyword evidence="4" id="KW-1185">Reference proteome</keyword>
<organism evidence="3 4">
    <name type="scientific">Dactylosporangium salmoneum</name>
    <dbReference type="NCBI Taxonomy" id="53361"/>
    <lineage>
        <taxon>Bacteria</taxon>
        <taxon>Bacillati</taxon>
        <taxon>Actinomycetota</taxon>
        <taxon>Actinomycetes</taxon>
        <taxon>Micromonosporales</taxon>
        <taxon>Micromonosporaceae</taxon>
        <taxon>Dactylosporangium</taxon>
    </lineage>
</organism>
<feature type="region of interest" description="Disordered" evidence="1">
    <location>
        <begin position="554"/>
        <end position="574"/>
    </location>
</feature>
<reference evidence="4" key="1">
    <citation type="journal article" date="2019" name="Int. J. Syst. Evol. Microbiol.">
        <title>The Global Catalogue of Microorganisms (GCM) 10K type strain sequencing project: providing services to taxonomists for standard genome sequencing and annotation.</title>
        <authorList>
            <consortium name="The Broad Institute Genomics Platform"/>
            <consortium name="The Broad Institute Genome Sequencing Center for Infectious Disease"/>
            <person name="Wu L."/>
            <person name="Ma J."/>
        </authorList>
    </citation>
    <scope>NUCLEOTIDE SEQUENCE [LARGE SCALE GENOMIC DNA]</scope>
    <source>
        <strain evidence="4">JCM 3272</strain>
    </source>
</reference>
<dbReference type="PANTHER" id="PTHR35788">
    <property type="entry name" value="EXPORTED PROTEIN-RELATED"/>
    <property type="match status" value="1"/>
</dbReference>
<evidence type="ECO:0000256" key="1">
    <source>
        <dbReference type="SAM" id="MobiDB-lite"/>
    </source>
</evidence>
<evidence type="ECO:0000313" key="3">
    <source>
        <dbReference type="EMBL" id="GAA2343430.1"/>
    </source>
</evidence>
<dbReference type="InterPro" id="IPR022029">
    <property type="entry name" value="YoaR-like_PG-bd"/>
</dbReference>